<dbReference type="InterPro" id="IPR011009">
    <property type="entry name" value="Kinase-like_dom_sf"/>
</dbReference>
<dbReference type="Gene3D" id="1.10.510.10">
    <property type="entry name" value="Transferase(Phosphotransferase) domain 1"/>
    <property type="match status" value="2"/>
</dbReference>
<dbReference type="Pfam" id="PF07714">
    <property type="entry name" value="PK_Tyr_Ser-Thr"/>
    <property type="match status" value="1"/>
</dbReference>
<dbReference type="InterPro" id="IPR000719">
    <property type="entry name" value="Prot_kinase_dom"/>
</dbReference>
<comment type="caution">
    <text evidence="3">The sequence shown here is derived from an EMBL/GenBank/DDBJ whole genome shotgun (WGS) entry which is preliminary data.</text>
</comment>
<dbReference type="PANTHER" id="PTHR45927:SF2">
    <property type="entry name" value="SERINE_THREONINE RECEPTOR-LIKE KINASE NFP"/>
    <property type="match status" value="1"/>
</dbReference>
<dbReference type="PANTHER" id="PTHR45927">
    <property type="entry name" value="LYSM-DOMAIN RECEPTOR-LIKE KINASE-RELATED"/>
    <property type="match status" value="1"/>
</dbReference>
<proteinExistence type="predicted"/>
<evidence type="ECO:0000313" key="4">
    <source>
        <dbReference type="Proteomes" id="UP000734854"/>
    </source>
</evidence>
<organism evidence="3 4">
    <name type="scientific">Zingiber officinale</name>
    <name type="common">Ginger</name>
    <name type="synonym">Amomum zingiber</name>
    <dbReference type="NCBI Taxonomy" id="94328"/>
    <lineage>
        <taxon>Eukaryota</taxon>
        <taxon>Viridiplantae</taxon>
        <taxon>Streptophyta</taxon>
        <taxon>Embryophyta</taxon>
        <taxon>Tracheophyta</taxon>
        <taxon>Spermatophyta</taxon>
        <taxon>Magnoliopsida</taxon>
        <taxon>Liliopsida</taxon>
        <taxon>Zingiberales</taxon>
        <taxon>Zingiberaceae</taxon>
        <taxon>Zingiber</taxon>
    </lineage>
</organism>
<dbReference type="InterPro" id="IPR018392">
    <property type="entry name" value="LysM"/>
</dbReference>
<dbReference type="PROSITE" id="PS50011">
    <property type="entry name" value="PROTEIN_KINASE_DOM"/>
    <property type="match status" value="1"/>
</dbReference>
<dbReference type="GO" id="GO:0005524">
    <property type="term" value="F:ATP binding"/>
    <property type="evidence" value="ECO:0007669"/>
    <property type="project" value="InterPro"/>
</dbReference>
<evidence type="ECO:0000259" key="1">
    <source>
        <dbReference type="PROSITE" id="PS50011"/>
    </source>
</evidence>
<dbReference type="GO" id="GO:0004672">
    <property type="term" value="F:protein kinase activity"/>
    <property type="evidence" value="ECO:0007669"/>
    <property type="project" value="InterPro"/>
</dbReference>
<dbReference type="Pfam" id="PF23462">
    <property type="entry name" value="LysM3_NFP"/>
    <property type="match status" value="1"/>
</dbReference>
<dbReference type="SUPFAM" id="SSF56112">
    <property type="entry name" value="Protein kinase-like (PK-like)"/>
    <property type="match status" value="1"/>
</dbReference>
<dbReference type="Proteomes" id="UP000734854">
    <property type="component" value="Unassembled WGS sequence"/>
</dbReference>
<gene>
    <name evidence="3" type="ORF">ZIOFF_037624</name>
</gene>
<feature type="domain" description="LysM" evidence="2">
    <location>
        <begin position="263"/>
        <end position="310"/>
    </location>
</feature>
<dbReference type="Gene3D" id="3.30.200.20">
    <property type="entry name" value="Phosphorylase Kinase, domain 1"/>
    <property type="match status" value="1"/>
</dbReference>
<dbReference type="Pfam" id="PF23457">
    <property type="entry name" value="LysM2_NFP"/>
    <property type="match status" value="1"/>
</dbReference>
<accession>A0A8J5L9U1</accession>
<dbReference type="EMBL" id="JACMSC010000010">
    <property type="protein sequence ID" value="KAG6505270.1"/>
    <property type="molecule type" value="Genomic_DNA"/>
</dbReference>
<sequence length="772" mass="83855">MLPFGSASFHSARHASVRLGMLPFGSASFHSARHASVRLGMLPFGSACFRSARHASIRLSMLPFGPACFRSAQQASIRPCMLPFGSACFRSARHASVRLGMLPFGRSAQHASVRLSMLPFGSAGPACFRSAQHASLINLISENKASVSASMELSPLFLPALLLILIPDVFTHRTAAQANSTNTTLFSCSSDTSPVPPCATFVLYRTQPGYTDLAHISDLFGTSSQIIQEANGLPSESITFLPGQLIAIPINCGCTGNRSFANVTYWIASGDNFYLVSTRQFENLTDYLTVEALNPGAKPNELKPGQAVLVPLFCKCHDEAMAERGINYLMTYTWAAGDDLSKLSKELNSSAEEIRAANNNRDFSAAVYKPILVPVAEKPRLAVLFYNATSSSDGGRRGKFHKKDIILSSMISAASAVVICTLLVLACCKVSPNKIVARTTSNLEGVRELLSPRKLAPSKNQALSPRAKGNKVLAGVSQFIEKPAMFDFKSIMEATMNLSSAYWIEGSVYQATLNGEVYAIKRAKGIDVAEELNIFQMVNHTNLIKMAGFAVHEDGVCFLVYEFAENGSLDKWLFAKASSSDSVSCLSWRQRLNIALDVASGLQYLHEHTRPSIVHGGIKSSNVMLDAHYKAKISNFSKAKPATVGLRPSADVFDFGVLLMELLSGRRDCVEEREAGGTMWREMRAVLGVEEKGERLRRWMDPKLKGLYPADGAVTVAGMARACTREDPAERSRISEIVFGLTVLAQSCSDAFDRAWAASSEETMAITDVVAR</sequence>
<feature type="domain" description="Protein kinase" evidence="1">
    <location>
        <begin position="477"/>
        <end position="744"/>
    </location>
</feature>
<name>A0A8J5L9U1_ZINOF</name>
<reference evidence="3 4" key="1">
    <citation type="submission" date="2020-08" db="EMBL/GenBank/DDBJ databases">
        <title>Plant Genome Project.</title>
        <authorList>
            <person name="Zhang R.-G."/>
        </authorList>
    </citation>
    <scope>NUCLEOTIDE SEQUENCE [LARGE SCALE GENOMIC DNA]</scope>
    <source>
        <tissue evidence="3">Rhizome</tissue>
    </source>
</reference>
<dbReference type="GO" id="GO:0005886">
    <property type="term" value="C:plasma membrane"/>
    <property type="evidence" value="ECO:0007669"/>
    <property type="project" value="UniProtKB-ARBA"/>
</dbReference>
<dbReference type="Pfam" id="PF23446">
    <property type="entry name" value="LysM1_NFP_LYK"/>
    <property type="match status" value="1"/>
</dbReference>
<dbReference type="InterPro" id="IPR001245">
    <property type="entry name" value="Ser-Thr/Tyr_kinase_cat_dom"/>
</dbReference>
<evidence type="ECO:0000259" key="2">
    <source>
        <dbReference type="PROSITE" id="PS51782"/>
    </source>
</evidence>
<protein>
    <submittedName>
        <fullName evidence="3">Uncharacterized protein</fullName>
    </submittedName>
</protein>
<dbReference type="InterPro" id="IPR059143">
    <property type="entry name" value="NFP_LysM2"/>
</dbReference>
<dbReference type="InterPro" id="IPR059144">
    <property type="entry name" value="NFP_LysM3"/>
</dbReference>
<dbReference type="InterPro" id="IPR056561">
    <property type="entry name" value="NFP_LYK_LysM1"/>
</dbReference>
<dbReference type="PROSITE" id="PS51782">
    <property type="entry name" value="LYSM"/>
    <property type="match status" value="1"/>
</dbReference>
<evidence type="ECO:0000313" key="3">
    <source>
        <dbReference type="EMBL" id="KAG6505270.1"/>
    </source>
</evidence>
<keyword evidence="4" id="KW-1185">Reference proteome</keyword>
<dbReference type="AlphaFoldDB" id="A0A8J5L9U1"/>
<dbReference type="InterPro" id="IPR052611">
    <property type="entry name" value="Plant_RLK_LysM"/>
</dbReference>